<dbReference type="PROSITE" id="PS51257">
    <property type="entry name" value="PROKAR_LIPOPROTEIN"/>
    <property type="match status" value="1"/>
</dbReference>
<dbReference type="RefSeq" id="WP_344305303.1">
    <property type="nucleotide sequence ID" value="NZ_BAAAQQ010000013.1"/>
</dbReference>
<evidence type="ECO:0000313" key="2">
    <source>
        <dbReference type="Proteomes" id="UP001500575"/>
    </source>
</evidence>
<organism evidence="1 2">
    <name type="scientific">Nocardioides bigeumensis</name>
    <dbReference type="NCBI Taxonomy" id="433657"/>
    <lineage>
        <taxon>Bacteria</taxon>
        <taxon>Bacillati</taxon>
        <taxon>Actinomycetota</taxon>
        <taxon>Actinomycetes</taxon>
        <taxon>Propionibacteriales</taxon>
        <taxon>Nocardioidaceae</taxon>
        <taxon>Nocardioides</taxon>
    </lineage>
</organism>
<dbReference type="Proteomes" id="UP001500575">
    <property type="component" value="Unassembled WGS sequence"/>
</dbReference>
<dbReference type="EMBL" id="BAAAQQ010000013">
    <property type="protein sequence ID" value="GAA2132453.1"/>
    <property type="molecule type" value="Genomic_DNA"/>
</dbReference>
<reference evidence="2" key="1">
    <citation type="journal article" date="2019" name="Int. J. Syst. Evol. Microbiol.">
        <title>The Global Catalogue of Microorganisms (GCM) 10K type strain sequencing project: providing services to taxonomists for standard genome sequencing and annotation.</title>
        <authorList>
            <consortium name="The Broad Institute Genomics Platform"/>
            <consortium name="The Broad Institute Genome Sequencing Center for Infectious Disease"/>
            <person name="Wu L."/>
            <person name="Ma J."/>
        </authorList>
    </citation>
    <scope>NUCLEOTIDE SEQUENCE [LARGE SCALE GENOMIC DNA]</scope>
    <source>
        <strain evidence="2">JCM 16021</strain>
    </source>
</reference>
<accession>A0ABP5KNB8</accession>
<proteinExistence type="predicted"/>
<evidence type="ECO:0000313" key="1">
    <source>
        <dbReference type="EMBL" id="GAA2132453.1"/>
    </source>
</evidence>
<comment type="caution">
    <text evidence="1">The sequence shown here is derived from an EMBL/GenBank/DDBJ whole genome shotgun (WGS) entry which is preliminary data.</text>
</comment>
<keyword evidence="2" id="KW-1185">Reference proteome</keyword>
<sequence>MSRPLLRRQNPSTYAAVLVTAVASLALVGCGGEPEVPRGKDLSQGQLEAHINDSFEPDDPEDELATDCEGDLEAVADGTQDCKVTNGDDHVGVRAVVTDIEADDLGMVLTPFVYAEDVAGAISQTVEMQGGGYTGVETTCEDDLVGEVGQKLVCDLSSDQGDTVVNVEVTEVDGLMINYDFKSA</sequence>
<protein>
    <recommendedName>
        <fullName evidence="3">DUF4333 domain-containing protein</fullName>
    </recommendedName>
</protein>
<evidence type="ECO:0008006" key="3">
    <source>
        <dbReference type="Google" id="ProtNLM"/>
    </source>
</evidence>
<gene>
    <name evidence="1" type="ORF">GCM10009843_37010</name>
</gene>
<name>A0ABP5KNB8_9ACTN</name>